<name>A0A1W2TK62_ROSNE</name>
<dbReference type="GO" id="GO:0006351">
    <property type="term" value="P:DNA-templated transcription"/>
    <property type="evidence" value="ECO:0007669"/>
    <property type="project" value="InterPro"/>
</dbReference>
<feature type="domain" description="Zn(2)-C6 fungal-type" evidence="4">
    <location>
        <begin position="118"/>
        <end position="146"/>
    </location>
</feature>
<gene>
    <name evidence="5" type="ORF">SAMD00023353_3300680</name>
</gene>
<dbReference type="EMBL" id="DF977478">
    <property type="protein sequence ID" value="GAP88637.2"/>
    <property type="molecule type" value="Genomic_DNA"/>
</dbReference>
<feature type="compositionally biased region" description="Acidic residues" evidence="3">
    <location>
        <begin position="171"/>
        <end position="190"/>
    </location>
</feature>
<evidence type="ECO:0000256" key="3">
    <source>
        <dbReference type="SAM" id="MobiDB-lite"/>
    </source>
</evidence>
<dbReference type="Pfam" id="PF00172">
    <property type="entry name" value="Zn_clus"/>
    <property type="match status" value="1"/>
</dbReference>
<feature type="compositionally biased region" description="Low complexity" evidence="3">
    <location>
        <begin position="321"/>
        <end position="331"/>
    </location>
</feature>
<keyword evidence="1" id="KW-0479">Metal-binding</keyword>
<dbReference type="SMART" id="SM00066">
    <property type="entry name" value="GAL4"/>
    <property type="match status" value="1"/>
</dbReference>
<proteinExistence type="predicted"/>
<feature type="compositionally biased region" description="Low complexity" evidence="3">
    <location>
        <begin position="890"/>
        <end position="918"/>
    </location>
</feature>
<dbReference type="OrthoDB" id="2354469at2759"/>
<protein>
    <submittedName>
        <fullName evidence="5">Putative pathway-specific nitrogen regulator</fullName>
    </submittedName>
</protein>
<dbReference type="InterPro" id="IPR001138">
    <property type="entry name" value="Zn2Cys6_DnaBD"/>
</dbReference>
<dbReference type="GO" id="GO:0000981">
    <property type="term" value="F:DNA-binding transcription factor activity, RNA polymerase II-specific"/>
    <property type="evidence" value="ECO:0007669"/>
    <property type="project" value="InterPro"/>
</dbReference>
<keyword evidence="2" id="KW-0539">Nucleus</keyword>
<evidence type="ECO:0000259" key="4">
    <source>
        <dbReference type="PROSITE" id="PS50048"/>
    </source>
</evidence>
<dbReference type="CDD" id="cd12148">
    <property type="entry name" value="fungal_TF_MHR"/>
    <property type="match status" value="1"/>
</dbReference>
<dbReference type="Pfam" id="PF04082">
    <property type="entry name" value="Fungal_trans"/>
    <property type="match status" value="1"/>
</dbReference>
<accession>A0A1W2TK62</accession>
<dbReference type="InterPro" id="IPR007219">
    <property type="entry name" value="XnlR_reg_dom"/>
</dbReference>
<dbReference type="CDD" id="cd00067">
    <property type="entry name" value="GAL4"/>
    <property type="match status" value="1"/>
</dbReference>
<feature type="compositionally biased region" description="Basic and acidic residues" evidence="3">
    <location>
        <begin position="191"/>
        <end position="208"/>
    </location>
</feature>
<dbReference type="Proteomes" id="UP000054516">
    <property type="component" value="Unassembled WGS sequence"/>
</dbReference>
<dbReference type="STRING" id="77044.A0A1W2TK62"/>
<evidence type="ECO:0000313" key="5">
    <source>
        <dbReference type="EMBL" id="GAP88637.2"/>
    </source>
</evidence>
<dbReference type="GO" id="GO:0008270">
    <property type="term" value="F:zinc ion binding"/>
    <property type="evidence" value="ECO:0007669"/>
    <property type="project" value="InterPro"/>
</dbReference>
<feature type="compositionally biased region" description="Polar residues" evidence="3">
    <location>
        <begin position="258"/>
        <end position="280"/>
    </location>
</feature>
<feature type="region of interest" description="Disordered" evidence="3">
    <location>
        <begin position="159"/>
        <end position="287"/>
    </location>
</feature>
<organism evidence="5">
    <name type="scientific">Rosellinia necatrix</name>
    <name type="common">White root-rot fungus</name>
    <dbReference type="NCBI Taxonomy" id="77044"/>
    <lineage>
        <taxon>Eukaryota</taxon>
        <taxon>Fungi</taxon>
        <taxon>Dikarya</taxon>
        <taxon>Ascomycota</taxon>
        <taxon>Pezizomycotina</taxon>
        <taxon>Sordariomycetes</taxon>
        <taxon>Xylariomycetidae</taxon>
        <taxon>Xylariales</taxon>
        <taxon>Xylariaceae</taxon>
        <taxon>Rosellinia</taxon>
    </lineage>
</organism>
<feature type="region of interest" description="Disordered" evidence="3">
    <location>
        <begin position="987"/>
        <end position="1007"/>
    </location>
</feature>
<reference evidence="5" key="1">
    <citation type="submission" date="2016-03" db="EMBL/GenBank/DDBJ databases">
        <title>Draft genome sequence of Rosellinia necatrix.</title>
        <authorList>
            <person name="Kanematsu S."/>
        </authorList>
    </citation>
    <scope>NUCLEOTIDE SEQUENCE [LARGE SCALE GENOMIC DNA]</scope>
    <source>
        <strain evidence="5">W97</strain>
    </source>
</reference>
<keyword evidence="6" id="KW-1185">Reference proteome</keyword>
<dbReference type="PROSITE" id="PS00463">
    <property type="entry name" value="ZN2_CY6_FUNGAL_1"/>
    <property type="match status" value="1"/>
</dbReference>
<evidence type="ECO:0000256" key="1">
    <source>
        <dbReference type="ARBA" id="ARBA00022723"/>
    </source>
</evidence>
<feature type="region of interest" description="Disordered" evidence="3">
    <location>
        <begin position="23"/>
        <end position="77"/>
    </location>
</feature>
<dbReference type="PANTHER" id="PTHR47783">
    <property type="entry name" value="ZN(II)2CYS6 TRANSCRIPTION FACTOR (EUROFUNG)-RELATED"/>
    <property type="match status" value="1"/>
</dbReference>
<evidence type="ECO:0000313" key="6">
    <source>
        <dbReference type="Proteomes" id="UP000054516"/>
    </source>
</evidence>
<dbReference type="PROSITE" id="PS50048">
    <property type="entry name" value="ZN2_CY6_FUNGAL_2"/>
    <property type="match status" value="1"/>
</dbReference>
<dbReference type="PANTHER" id="PTHR47783:SF1">
    <property type="entry name" value="ZN(II)2CYS6 TRANSCRIPTION FACTOR (EUROFUNG)"/>
    <property type="match status" value="1"/>
</dbReference>
<dbReference type="AlphaFoldDB" id="A0A1W2TK62"/>
<feature type="region of interest" description="Disordered" evidence="3">
    <location>
        <begin position="318"/>
        <end position="337"/>
    </location>
</feature>
<dbReference type="Gene3D" id="4.10.240.10">
    <property type="entry name" value="Zn(2)-C6 fungal-type DNA-binding domain"/>
    <property type="match status" value="1"/>
</dbReference>
<dbReference type="OMA" id="CTKNGHQ"/>
<sequence length="1164" mass="127771">MRPDTMYLSKLYKLEQHHGVVAAQNPTGCSDPTRAQDLPRATTAWRVHKTPPLPTNAQADSDRPSQQPPPGGRTRLLRDPLPIMATLANDEAVPTPKQIRFINNQGQPPTKRRRINAACLTCRKRKTRCAGEHPTCSTCDKNGHVCLGYSDTVDKRRDVAGRASGPGLDDSQPDPNDEVDEYFDPDPDPETEPRQFKDVRNGSRHSENADGASVVSSRTSDTPQDYATPALPMKSESIDWEDVHSHKSQATPRREQLAQRTNPRQSSFSTEDGRSPSSRSPVLHHSDSGHRVPYFRYFGPTAIVPGFKQMVVKVRGRRRSSMSATSPSTGSIQAGLLSTTQPDPDFGTIEDIPFYDVNDPNDVHPLIINLVETFFLRLGSNYPFLRRHKFPLLVKEKRVEPILVDAVCALAARFSDISFFQKWGEGKLAKSEYGQAYAQRAKAATVDTFACPSVGAVQACLLMAYDGFGADQDSALWMYLGIAIRMAVDLGLPREDGVKYQSVEDVWYARWRDRQPGAYADGNHHAGEEPTLSPSERKEIEQERIDTFWAVFFLDRAISSGTGRPVTLRDDDFDLSLPKASLSPSTGWPNPYAALLNIIHLYGRVSDVLNNIKQPKDLTKDKFNKLVAMENELTKLHQRMDPRLRFDANNFQAHVKKGNGTTFILLHFWFHALIIVLHQPTLLTSQGTIDRKHQLKAHSRELSMSSAKTIADILAFAELLDPRCFIGNPFTSQPIYIAACAFLLESKANSSQPDSRNASPSPVMKHQSLKNADQNNASKHLLLASAALQNYQLCYKALKQMHAYWGGVRYILNVLDQKSHGEWDCETFTMEEYESTKRIRQDHLNQRFAKNFEFPTSPMPDSGPPLAWSLTGTTNSPNSSLTLFFQNPVNAGMGPAQQQAQQQMLQSQQQQQNSAPTTAPTPPGNMIYDPIRQSLPDTSSMYPPAYPQPNTSALRDSVRVPASAGRAHSHLRYESSLNQDDAAAAANKIPQPQDGGNGNKLPINSIGAPGGGPANVAYAANAQPSAGYDQSGYLSGTSPSSTQSQGQSQTFGNNNNSTSTSNNNSSNSNSNSHAAAATATSLAPSGYAADGGPSAFASSGSGLASSGYSYVGAPGSDLHLLTYDNETDIGQHLTSFEHTEMMSWFGDYFPTDVFGLYPGESNMG</sequence>
<evidence type="ECO:0000256" key="2">
    <source>
        <dbReference type="ARBA" id="ARBA00023242"/>
    </source>
</evidence>
<dbReference type="GO" id="GO:0003677">
    <property type="term" value="F:DNA binding"/>
    <property type="evidence" value="ECO:0007669"/>
    <property type="project" value="InterPro"/>
</dbReference>
<dbReference type="InterPro" id="IPR036864">
    <property type="entry name" value="Zn2-C6_fun-type_DNA-bd_sf"/>
</dbReference>
<dbReference type="SMART" id="SM00906">
    <property type="entry name" value="Fungal_trans"/>
    <property type="match status" value="1"/>
</dbReference>
<dbReference type="SUPFAM" id="SSF57701">
    <property type="entry name" value="Zn2/Cys6 DNA-binding domain"/>
    <property type="match status" value="1"/>
</dbReference>
<feature type="compositionally biased region" description="Polar residues" evidence="3">
    <location>
        <begin position="214"/>
        <end position="225"/>
    </location>
</feature>
<feature type="compositionally biased region" description="Low complexity" evidence="3">
    <location>
        <begin position="1035"/>
        <end position="1077"/>
    </location>
</feature>
<feature type="region of interest" description="Disordered" evidence="3">
    <location>
        <begin position="886"/>
        <end position="967"/>
    </location>
</feature>
<feature type="region of interest" description="Disordered" evidence="3">
    <location>
        <begin position="1029"/>
        <end position="1077"/>
    </location>
</feature>